<dbReference type="EMBL" id="CAJPEX010000074">
    <property type="protein sequence ID" value="CAG0913052.1"/>
    <property type="molecule type" value="Genomic_DNA"/>
</dbReference>
<feature type="transmembrane region" description="Helical" evidence="13">
    <location>
        <begin position="769"/>
        <end position="789"/>
    </location>
</feature>
<feature type="transmembrane region" description="Helical" evidence="13">
    <location>
        <begin position="801"/>
        <end position="821"/>
    </location>
</feature>
<dbReference type="Gene3D" id="2.20.28.230">
    <property type="match status" value="1"/>
</dbReference>
<comment type="caution">
    <text evidence="11">Lacks conserved residue(s) required for the propagation of feature annotation.</text>
</comment>
<dbReference type="GO" id="GO:0000139">
    <property type="term" value="C:Golgi membrane"/>
    <property type="evidence" value="ECO:0007669"/>
    <property type="project" value="UniProtKB-SubCell"/>
</dbReference>
<evidence type="ECO:0000256" key="1">
    <source>
        <dbReference type="ARBA" id="ARBA00004323"/>
    </source>
</evidence>
<dbReference type="GO" id="GO:0006493">
    <property type="term" value="P:protein O-linked glycosylation"/>
    <property type="evidence" value="ECO:0007669"/>
    <property type="project" value="TreeGrafter"/>
</dbReference>
<keyword evidence="16" id="KW-1185">Reference proteome</keyword>
<evidence type="ECO:0000256" key="5">
    <source>
        <dbReference type="ARBA" id="ARBA00022692"/>
    </source>
</evidence>
<keyword evidence="11" id="KW-0768">Sushi</keyword>
<dbReference type="SUPFAM" id="SSF57535">
    <property type="entry name" value="Complement control module/SCR domain"/>
    <property type="match status" value="1"/>
</dbReference>
<dbReference type="InterPro" id="IPR000436">
    <property type="entry name" value="Sushi_SCR_CCP_dom"/>
</dbReference>
<dbReference type="GO" id="GO:0016758">
    <property type="term" value="F:hexosyltransferase activity"/>
    <property type="evidence" value="ECO:0007669"/>
    <property type="project" value="InterPro"/>
</dbReference>
<evidence type="ECO:0000256" key="9">
    <source>
        <dbReference type="ARBA" id="ARBA00023136"/>
    </source>
</evidence>
<dbReference type="EMBL" id="OA882111">
    <property type="protein sequence ID" value="CAD7272900.1"/>
    <property type="molecule type" value="Genomic_DNA"/>
</dbReference>
<keyword evidence="7 13" id="KW-1133">Transmembrane helix</keyword>
<dbReference type="PANTHER" id="PTHR11214:SF378">
    <property type="entry name" value="BETA-1,3-GALACTOSYLTRANSFERASE 4"/>
    <property type="match status" value="1"/>
</dbReference>
<keyword evidence="4" id="KW-0808">Transferase</keyword>
<evidence type="ECO:0000259" key="14">
    <source>
        <dbReference type="PROSITE" id="PS50923"/>
    </source>
</evidence>
<feature type="compositionally biased region" description="Basic and acidic residues" evidence="12">
    <location>
        <begin position="608"/>
        <end position="620"/>
    </location>
</feature>
<evidence type="ECO:0000256" key="2">
    <source>
        <dbReference type="ARBA" id="ARBA00008661"/>
    </source>
</evidence>
<name>A0A7R9BDZ7_9CRUS</name>
<evidence type="ECO:0000256" key="13">
    <source>
        <dbReference type="SAM" id="Phobius"/>
    </source>
</evidence>
<dbReference type="PANTHER" id="PTHR11214">
    <property type="entry name" value="BETA-1,3-N-ACETYLGLUCOSAMINYLTRANSFERASE"/>
    <property type="match status" value="1"/>
</dbReference>
<feature type="region of interest" description="Disordered" evidence="12">
    <location>
        <begin position="1170"/>
        <end position="1190"/>
    </location>
</feature>
<feature type="compositionally biased region" description="Basic and acidic residues" evidence="12">
    <location>
        <begin position="248"/>
        <end position="257"/>
    </location>
</feature>
<evidence type="ECO:0000256" key="7">
    <source>
        <dbReference type="ARBA" id="ARBA00022989"/>
    </source>
</evidence>
<gene>
    <name evidence="15" type="ORF">NMOB1V02_LOCUS815</name>
</gene>
<evidence type="ECO:0000256" key="8">
    <source>
        <dbReference type="ARBA" id="ARBA00023034"/>
    </source>
</evidence>
<accession>A0A7R9BDZ7</accession>
<evidence type="ECO:0000256" key="10">
    <source>
        <dbReference type="ARBA" id="ARBA00023157"/>
    </source>
</evidence>
<dbReference type="Proteomes" id="UP000678499">
    <property type="component" value="Unassembled WGS sequence"/>
</dbReference>
<feature type="domain" description="Sushi" evidence="14">
    <location>
        <begin position="479"/>
        <end position="547"/>
    </location>
</feature>
<evidence type="ECO:0000256" key="4">
    <source>
        <dbReference type="ARBA" id="ARBA00022679"/>
    </source>
</evidence>
<keyword evidence="9 13" id="KW-0472">Membrane</keyword>
<organism evidence="15">
    <name type="scientific">Notodromas monacha</name>
    <dbReference type="NCBI Taxonomy" id="399045"/>
    <lineage>
        <taxon>Eukaryota</taxon>
        <taxon>Metazoa</taxon>
        <taxon>Ecdysozoa</taxon>
        <taxon>Arthropoda</taxon>
        <taxon>Crustacea</taxon>
        <taxon>Oligostraca</taxon>
        <taxon>Ostracoda</taxon>
        <taxon>Podocopa</taxon>
        <taxon>Podocopida</taxon>
        <taxon>Cypridocopina</taxon>
        <taxon>Cypridoidea</taxon>
        <taxon>Cyprididae</taxon>
        <taxon>Notodromas</taxon>
    </lineage>
</organism>
<sequence>MAAGNSVGSLMGTISQKGYMKPHVQLLEVCMMVSSYFDEMNDGRKVKAFRIDLPTESENTAGRILRCNTCISSQMEAEKAFEETLRTVLIFTDGLGREVKRAIRKSSNSQWVTTSTFDPANSQSILSNKQLDVTVHPEFTEYKHHKVVKITGHKGENVVTNIHILLLHFLVPKSEELQENWFANVKLKVGDINEVFRIAKNSLDCLSGSSDKIEYESEDYFDGLKTEAEEGLTDGSQEAITRGIGGVDCRKKPEPKAPKPKPCPPCPKPIPPPPPPEPDCPMSCKDKALLDSLACPKPPTCEEIVKVDRKNKVAALRAAWGEKVLELNVKHLFLSMPSFKPLGAVHGQLAQAKLAAMAIRYTYQMEVEWMKQLILIGVITLVNATPVREQIGSLQKDLVPTCTRPPSLENAFLSLPNVGKGSEQDLSSRLFGVGETAFYHCLPGYFAGKESRVRLKAKCEEAKDGTPYWNVKGSCSRNVRCNEPPVLPNADIAVRFALKQEFNPGEKIEYQCKDGYVSTIGSTSPYTKCKTVGNRVEWLPFVGFCSKLDCLRDGKCESEKKPTVTRAMGKLKIAKKFHNPFHQFGMVEAHKQHQPESPIAFSASVPDSETRHPDSTEDVFRSSPSIFNSDIDVICLDKSCKKKKIKEVDNEKKIVHIPPKPFSEKPVTQRWESAPPPGLNQEALCTGADCPKKGNVEEQEVPTVSKPYPAEPLSPQWSPQVKVTMEGEPQGMFNAEFEEFQASEGLAETEEKEASWIDCLMSFKVYLKYFALVFLVGAIIYSILHCWLCSAAKKPKPTAHILLAILSIIILYKLHYFIIYWPEMRFKMNQSVVKPSCLQSRTQHFDWENILDWQSVQKYVGHNVVAMEQIIHPGLDTWEVKEHVVPININQQMVSGFGRDLSCRQPVENSTKLHILIIVMSAAKNFAHRDRIRQTWGKVAKQNSEVFTVAFLVAVPRSRDQQALLIEEQNTNGDLVQSPVEELKFNIAFKDLMSILWMIKRCQIATHVLKTDDDLYVNIRSLFKFAKEHEKEIAMFGYRKTLKCFYTSAENYDMRNSSKLPGDYKTELSYPFPQLPTYLVQSYFYPAKLLPKLAEAAYKVPAWAMQSDRYITGILAEFAGIKRVDHPKFRVSFIESILSRSLLPKYWMKKKYKDAIIVSHVLAPKCHLSGNEVEDPSQDEQLPFEAQGED</sequence>
<dbReference type="Pfam" id="PF01762">
    <property type="entry name" value="Galactosyl_T"/>
    <property type="match status" value="1"/>
</dbReference>
<evidence type="ECO:0000256" key="11">
    <source>
        <dbReference type="PROSITE-ProRule" id="PRU00302"/>
    </source>
</evidence>
<evidence type="ECO:0000256" key="12">
    <source>
        <dbReference type="SAM" id="MobiDB-lite"/>
    </source>
</evidence>
<reference evidence="15" key="1">
    <citation type="submission" date="2020-11" db="EMBL/GenBank/DDBJ databases">
        <authorList>
            <person name="Tran Van P."/>
        </authorList>
    </citation>
    <scope>NUCLEOTIDE SEQUENCE</scope>
</reference>
<dbReference type="AlphaFoldDB" id="A0A7R9BDZ7"/>
<keyword evidence="3" id="KW-0328">Glycosyltransferase</keyword>
<dbReference type="PROSITE" id="PS50923">
    <property type="entry name" value="SUSHI"/>
    <property type="match status" value="1"/>
</dbReference>
<dbReference type="Gene3D" id="2.10.70.10">
    <property type="entry name" value="Complement Module, domain 1"/>
    <property type="match status" value="1"/>
</dbReference>
<comment type="subcellular location">
    <subcellularLocation>
        <location evidence="1">Golgi apparatus membrane</location>
        <topology evidence="1">Single-pass type II membrane protein</topology>
    </subcellularLocation>
</comment>
<feature type="region of interest" description="Disordered" evidence="12">
    <location>
        <begin position="603"/>
        <end position="622"/>
    </location>
</feature>
<dbReference type="SMART" id="SM00032">
    <property type="entry name" value="CCP"/>
    <property type="match status" value="2"/>
</dbReference>
<keyword evidence="10" id="KW-1015">Disulfide bond</keyword>
<dbReference type="InterPro" id="IPR002659">
    <property type="entry name" value="Glyco_trans_31"/>
</dbReference>
<evidence type="ECO:0000256" key="6">
    <source>
        <dbReference type="ARBA" id="ARBA00022968"/>
    </source>
</evidence>
<protein>
    <recommendedName>
        <fullName evidence="14">Sushi domain-containing protein</fullName>
    </recommendedName>
</protein>
<evidence type="ECO:0000256" key="3">
    <source>
        <dbReference type="ARBA" id="ARBA00022676"/>
    </source>
</evidence>
<evidence type="ECO:0000313" key="15">
    <source>
        <dbReference type="EMBL" id="CAD7272900.1"/>
    </source>
</evidence>
<evidence type="ECO:0000313" key="16">
    <source>
        <dbReference type="Proteomes" id="UP000678499"/>
    </source>
</evidence>
<dbReference type="Gene3D" id="3.90.550.50">
    <property type="match status" value="1"/>
</dbReference>
<feature type="region of interest" description="Disordered" evidence="12">
    <location>
        <begin position="243"/>
        <end position="266"/>
    </location>
</feature>
<keyword evidence="5 13" id="KW-0812">Transmembrane</keyword>
<comment type="similarity">
    <text evidence="2">Belongs to the glycosyltransferase 31 family.</text>
</comment>
<dbReference type="InterPro" id="IPR035976">
    <property type="entry name" value="Sushi/SCR/CCP_sf"/>
</dbReference>
<dbReference type="CDD" id="cd00033">
    <property type="entry name" value="CCP"/>
    <property type="match status" value="1"/>
</dbReference>
<dbReference type="Pfam" id="PF00084">
    <property type="entry name" value="Sushi"/>
    <property type="match status" value="1"/>
</dbReference>
<proteinExistence type="inferred from homology"/>
<keyword evidence="8" id="KW-0333">Golgi apparatus</keyword>
<keyword evidence="6" id="KW-0735">Signal-anchor</keyword>
<dbReference type="OrthoDB" id="6349075at2759"/>